<dbReference type="InterPro" id="IPR050665">
    <property type="entry name" value="Cytochrome_P450_Monooxygen"/>
</dbReference>
<keyword evidence="2" id="KW-0349">Heme</keyword>
<keyword evidence="3" id="KW-0812">Transmembrane</keyword>
<dbReference type="EMBL" id="JAQQWP010000008">
    <property type="protein sequence ID" value="KAK8106734.1"/>
    <property type="molecule type" value="Genomic_DNA"/>
</dbReference>
<keyword evidence="7" id="KW-0408">Iron</keyword>
<gene>
    <name evidence="9" type="ORF">PG999_010093</name>
</gene>
<dbReference type="InterPro" id="IPR036396">
    <property type="entry name" value="Cyt_P450_sf"/>
</dbReference>
<dbReference type="GO" id="GO:0016705">
    <property type="term" value="F:oxidoreductase activity, acting on paired donors, with incorporation or reduction of molecular oxygen"/>
    <property type="evidence" value="ECO:0007669"/>
    <property type="project" value="InterPro"/>
</dbReference>
<keyword evidence="4" id="KW-0479">Metal-binding</keyword>
<evidence type="ECO:0000256" key="5">
    <source>
        <dbReference type="ARBA" id="ARBA00022989"/>
    </source>
</evidence>
<keyword evidence="10" id="KW-1185">Reference proteome</keyword>
<dbReference type="Gene3D" id="1.10.630.10">
    <property type="entry name" value="Cytochrome P450"/>
    <property type="match status" value="1"/>
</dbReference>
<evidence type="ECO:0000256" key="3">
    <source>
        <dbReference type="ARBA" id="ARBA00022692"/>
    </source>
</evidence>
<dbReference type="GO" id="GO:0005506">
    <property type="term" value="F:iron ion binding"/>
    <property type="evidence" value="ECO:0007669"/>
    <property type="project" value="InterPro"/>
</dbReference>
<keyword evidence="5" id="KW-1133">Transmembrane helix</keyword>
<keyword evidence="8" id="KW-0472">Membrane</keyword>
<dbReference type="PANTHER" id="PTHR24282:SF211">
    <property type="entry name" value="CYTOCHROME P450-RELATED"/>
    <property type="match status" value="1"/>
</dbReference>
<evidence type="ECO:0000313" key="10">
    <source>
        <dbReference type="Proteomes" id="UP001392437"/>
    </source>
</evidence>
<dbReference type="GO" id="GO:0016020">
    <property type="term" value="C:membrane"/>
    <property type="evidence" value="ECO:0007669"/>
    <property type="project" value="UniProtKB-SubCell"/>
</dbReference>
<dbReference type="Pfam" id="PF00067">
    <property type="entry name" value="p450"/>
    <property type="match status" value="1"/>
</dbReference>
<evidence type="ECO:0000256" key="6">
    <source>
        <dbReference type="ARBA" id="ARBA00023002"/>
    </source>
</evidence>
<keyword evidence="6" id="KW-0560">Oxidoreductase</keyword>
<comment type="subcellular location">
    <subcellularLocation>
        <location evidence="1">Membrane</location>
    </subcellularLocation>
</comment>
<proteinExistence type="predicted"/>
<reference evidence="9 10" key="1">
    <citation type="submission" date="2023-01" db="EMBL/GenBank/DDBJ databases">
        <title>Analysis of 21 Apiospora genomes using comparative genomics revels a genus with tremendous synthesis potential of carbohydrate active enzymes and secondary metabolites.</title>
        <authorList>
            <person name="Sorensen T."/>
        </authorList>
    </citation>
    <scope>NUCLEOTIDE SEQUENCE [LARGE SCALE GENOMIC DNA]</scope>
    <source>
        <strain evidence="9 10">CBS 117206</strain>
    </source>
</reference>
<evidence type="ECO:0000313" key="9">
    <source>
        <dbReference type="EMBL" id="KAK8106734.1"/>
    </source>
</evidence>
<comment type="caution">
    <text evidence="9">The sequence shown here is derived from an EMBL/GenBank/DDBJ whole genome shotgun (WGS) entry which is preliminary data.</text>
</comment>
<dbReference type="InterPro" id="IPR001128">
    <property type="entry name" value="Cyt_P450"/>
</dbReference>
<dbReference type="AlphaFoldDB" id="A0AAW0QMC2"/>
<evidence type="ECO:0000256" key="1">
    <source>
        <dbReference type="ARBA" id="ARBA00004370"/>
    </source>
</evidence>
<name>A0AAW0QMC2_9PEZI</name>
<evidence type="ECO:0000256" key="4">
    <source>
        <dbReference type="ARBA" id="ARBA00022723"/>
    </source>
</evidence>
<evidence type="ECO:0008006" key="11">
    <source>
        <dbReference type="Google" id="ProtNLM"/>
    </source>
</evidence>
<dbReference type="PANTHER" id="PTHR24282">
    <property type="entry name" value="CYTOCHROME P450 FAMILY MEMBER"/>
    <property type="match status" value="1"/>
</dbReference>
<evidence type="ECO:0000256" key="8">
    <source>
        <dbReference type="ARBA" id="ARBA00023136"/>
    </source>
</evidence>
<dbReference type="Proteomes" id="UP001392437">
    <property type="component" value="Unassembled WGS sequence"/>
</dbReference>
<dbReference type="SUPFAM" id="SSF48264">
    <property type="entry name" value="Cytochrome P450"/>
    <property type="match status" value="1"/>
</dbReference>
<evidence type="ECO:0000256" key="2">
    <source>
        <dbReference type="ARBA" id="ARBA00022617"/>
    </source>
</evidence>
<protein>
    <recommendedName>
        <fullName evidence="11">Cytochrome P450</fullName>
    </recommendedName>
</protein>
<dbReference type="GO" id="GO:0004497">
    <property type="term" value="F:monooxygenase activity"/>
    <property type="evidence" value="ECO:0007669"/>
    <property type="project" value="InterPro"/>
</dbReference>
<sequence>MWVIILVAILSFLVRYRPAIFSRLVYHHTVYRVNAARDTINFRRFNIRTLGERLLLRALPNRRLTAAFGINNAFTTTDPRVYKNFIRYATHVINRVNADNEEWRQLTSLGQDTLWRHLSDLGHKPWDQHQQLHLASTVRILCFVVILHFLFPGAQNIDLQAARDVTEDINRHWVQSKNALDPVSKREQDRLVARIRQMLPTTEKGHSYTNFEEQTNPLEIILPAYETLWRVVLLTYVHLAFRGISSDGPRVKTESLAREILAGLTTHLGTGTEEESTILMISKEALRLYPPTKRIHRATPSALHTASSTPKPIIVAADIESLHRDSFIWGHNAHDFFLPRMSQGLTQHQKDAYMPFGLAPHLCPASNKFGERMVAMLIGTLFHGLGTSGTGTTIKYGDGQLDGDRHASLPTGREDAEGWHIFL</sequence>
<organism evidence="9 10">
    <name type="scientific">Apiospora kogelbergensis</name>
    <dbReference type="NCBI Taxonomy" id="1337665"/>
    <lineage>
        <taxon>Eukaryota</taxon>
        <taxon>Fungi</taxon>
        <taxon>Dikarya</taxon>
        <taxon>Ascomycota</taxon>
        <taxon>Pezizomycotina</taxon>
        <taxon>Sordariomycetes</taxon>
        <taxon>Xylariomycetidae</taxon>
        <taxon>Amphisphaeriales</taxon>
        <taxon>Apiosporaceae</taxon>
        <taxon>Apiospora</taxon>
    </lineage>
</organism>
<accession>A0AAW0QMC2</accession>
<dbReference type="GO" id="GO:0020037">
    <property type="term" value="F:heme binding"/>
    <property type="evidence" value="ECO:0007669"/>
    <property type="project" value="InterPro"/>
</dbReference>
<evidence type="ECO:0000256" key="7">
    <source>
        <dbReference type="ARBA" id="ARBA00023004"/>
    </source>
</evidence>